<dbReference type="PROSITE" id="PS50181">
    <property type="entry name" value="FBOX"/>
    <property type="match status" value="1"/>
</dbReference>
<organism evidence="3">
    <name type="scientific">Schizophyllum commune (strain H4-8 / FGSC 9210)</name>
    <name type="common">Split gill fungus</name>
    <dbReference type="NCBI Taxonomy" id="578458"/>
    <lineage>
        <taxon>Eukaryota</taxon>
        <taxon>Fungi</taxon>
        <taxon>Dikarya</taxon>
        <taxon>Basidiomycota</taxon>
        <taxon>Agaricomycotina</taxon>
        <taxon>Agaricomycetes</taxon>
        <taxon>Agaricomycetidae</taxon>
        <taxon>Agaricales</taxon>
        <taxon>Schizophyllaceae</taxon>
        <taxon>Schizophyllum</taxon>
    </lineage>
</organism>
<dbReference type="VEuPathDB" id="FungiDB:SCHCODRAFT_02535673"/>
<dbReference type="RefSeq" id="XP_003032683.1">
    <property type="nucleotide sequence ID" value="XM_003032637.1"/>
</dbReference>
<evidence type="ECO:0000313" key="3">
    <source>
        <dbReference type="Proteomes" id="UP000007431"/>
    </source>
</evidence>
<dbReference type="Proteomes" id="UP000007431">
    <property type="component" value="Unassembled WGS sequence"/>
</dbReference>
<protein>
    <submittedName>
        <fullName evidence="2">Expressed protein</fullName>
    </submittedName>
</protein>
<dbReference type="HOGENOM" id="CLU_559162_0_0_1"/>
<dbReference type="KEGG" id="scm:SCHCO_02535673"/>
<name>D8Q0N6_SCHCM</name>
<dbReference type="AlphaFoldDB" id="D8Q0N6"/>
<dbReference type="OrthoDB" id="2635672at2759"/>
<sequence>MPNSPPSTMMYRFHNVNKKRRTESTRPRAALCAVKKARRTFPLMDLPDELLLLIVGFVDNTHALYILSQLARRLHTMSVNALLRINGVPKPTEACVLRLSGGNDRIPDALTALRTAVAITETKRLDLTFEANAKAQFNPVHLRRVRRVLLKLGGVEDLAVRLPYGAKVQSAAQLKAWMQGFNEIIRLVADKGTCRSLALDCGFFPTGCLIPPPTNPLVIRTPLRLTTLALHGNLFLSVPTYEMIVQVMRHSPQLERIALKNVKDVGDLGKRRFFEEVERGALSVTELELSDCGPIVLPKLAPKLSARLTFLHASIDQVFEFLSKIPVPPTAREHPLRRLSLECPVLVLDSAQKTVLADALVYLRQLATDKRMNPSWAMTFKYMGCDILDTQPMMYDHSNECPMDWSGCDTITIASKLNLVPEAYWAPCLHPSLIPGWLGAMKDLKTVRLEGFEDPSKVNPELVHEVVARIKFLQNDVKDVYIGERHFT</sequence>
<evidence type="ECO:0000259" key="1">
    <source>
        <dbReference type="PROSITE" id="PS50181"/>
    </source>
</evidence>
<dbReference type="InterPro" id="IPR001810">
    <property type="entry name" value="F-box_dom"/>
</dbReference>
<gene>
    <name evidence="2" type="ORF">SCHCODRAFT_84976</name>
</gene>
<evidence type="ECO:0000313" key="2">
    <source>
        <dbReference type="EMBL" id="EFI97780.1"/>
    </source>
</evidence>
<dbReference type="GeneID" id="9595555"/>
<accession>D8Q0N6</accession>
<keyword evidence="3" id="KW-1185">Reference proteome</keyword>
<dbReference type="EMBL" id="GL377305">
    <property type="protein sequence ID" value="EFI97780.1"/>
    <property type="molecule type" value="Genomic_DNA"/>
</dbReference>
<proteinExistence type="predicted"/>
<feature type="domain" description="F-box" evidence="1">
    <location>
        <begin position="40"/>
        <end position="77"/>
    </location>
</feature>
<reference evidence="2 3" key="1">
    <citation type="journal article" date="2010" name="Nat. Biotechnol.">
        <title>Genome sequence of the model mushroom Schizophyllum commune.</title>
        <authorList>
            <person name="Ohm R.A."/>
            <person name="de Jong J.F."/>
            <person name="Lugones L.G."/>
            <person name="Aerts A."/>
            <person name="Kothe E."/>
            <person name="Stajich J.E."/>
            <person name="de Vries R.P."/>
            <person name="Record E."/>
            <person name="Levasseur A."/>
            <person name="Baker S.E."/>
            <person name="Bartholomew K.A."/>
            <person name="Coutinho P.M."/>
            <person name="Erdmann S."/>
            <person name="Fowler T.J."/>
            <person name="Gathman A.C."/>
            <person name="Lombard V."/>
            <person name="Henrissat B."/>
            <person name="Knabe N."/>
            <person name="Kuees U."/>
            <person name="Lilly W.W."/>
            <person name="Lindquist E."/>
            <person name="Lucas S."/>
            <person name="Magnuson J.K."/>
            <person name="Piumi F."/>
            <person name="Raudaskoski M."/>
            <person name="Salamov A."/>
            <person name="Schmutz J."/>
            <person name="Schwarze F.W.M.R."/>
            <person name="vanKuyk P.A."/>
            <person name="Horton J.S."/>
            <person name="Grigoriev I.V."/>
            <person name="Woesten H.A.B."/>
        </authorList>
    </citation>
    <scope>NUCLEOTIDE SEQUENCE [LARGE SCALE GENOMIC DNA]</scope>
    <source>
        <strain evidence="3">H4-8 / FGSC 9210</strain>
    </source>
</reference>
<dbReference type="InParanoid" id="D8Q0N6"/>